<dbReference type="SUPFAM" id="SSF54001">
    <property type="entry name" value="Cysteine proteinases"/>
    <property type="match status" value="1"/>
</dbReference>
<keyword evidence="5" id="KW-0833">Ubl conjugation pathway</keyword>
<dbReference type="PROSITE" id="PS50235">
    <property type="entry name" value="USP_3"/>
    <property type="match status" value="1"/>
</dbReference>
<feature type="domain" description="USP" evidence="7">
    <location>
        <begin position="100"/>
        <end position="500"/>
    </location>
</feature>
<dbReference type="Gene3D" id="3.90.70.10">
    <property type="entry name" value="Cysteine proteinases"/>
    <property type="match status" value="1"/>
</dbReference>
<organism evidence="8 9">
    <name type="scientific">Phlebiopsis gigantea (strain 11061_1 CR5-6)</name>
    <name type="common">White-rot fungus</name>
    <name type="synonym">Peniophora gigantea</name>
    <dbReference type="NCBI Taxonomy" id="745531"/>
    <lineage>
        <taxon>Eukaryota</taxon>
        <taxon>Fungi</taxon>
        <taxon>Dikarya</taxon>
        <taxon>Basidiomycota</taxon>
        <taxon>Agaricomycotina</taxon>
        <taxon>Agaricomycetes</taxon>
        <taxon>Polyporales</taxon>
        <taxon>Phanerochaetaceae</taxon>
        <taxon>Phlebiopsis</taxon>
    </lineage>
</organism>
<dbReference type="InterPro" id="IPR001394">
    <property type="entry name" value="Peptidase_C19_UCH"/>
</dbReference>
<evidence type="ECO:0000259" key="7">
    <source>
        <dbReference type="PROSITE" id="PS50235"/>
    </source>
</evidence>
<accession>A0A0C3S8P8</accession>
<dbReference type="GO" id="GO:0004843">
    <property type="term" value="F:cysteine-type deubiquitinase activity"/>
    <property type="evidence" value="ECO:0007669"/>
    <property type="project" value="UniProtKB-UniRule"/>
</dbReference>
<feature type="compositionally biased region" description="Pro residues" evidence="6">
    <location>
        <begin position="819"/>
        <end position="830"/>
    </location>
</feature>
<proteinExistence type="inferred from homology"/>
<feature type="compositionally biased region" description="Pro residues" evidence="6">
    <location>
        <begin position="147"/>
        <end position="156"/>
    </location>
</feature>
<feature type="compositionally biased region" description="Pro residues" evidence="6">
    <location>
        <begin position="184"/>
        <end position="201"/>
    </location>
</feature>
<dbReference type="EMBL" id="KN840541">
    <property type="protein sequence ID" value="KIP05525.1"/>
    <property type="molecule type" value="Genomic_DNA"/>
</dbReference>
<evidence type="ECO:0000256" key="2">
    <source>
        <dbReference type="ARBA" id="ARBA00009085"/>
    </source>
</evidence>
<evidence type="ECO:0000256" key="6">
    <source>
        <dbReference type="SAM" id="MobiDB-lite"/>
    </source>
</evidence>
<dbReference type="GO" id="GO:0006508">
    <property type="term" value="P:proteolysis"/>
    <property type="evidence" value="ECO:0007669"/>
    <property type="project" value="UniProtKB-KW"/>
</dbReference>
<keyword evidence="9" id="KW-1185">Reference proteome</keyword>
<dbReference type="Pfam" id="PF00443">
    <property type="entry name" value="UCH"/>
    <property type="match status" value="1"/>
</dbReference>
<evidence type="ECO:0000256" key="5">
    <source>
        <dbReference type="RuleBase" id="RU366025"/>
    </source>
</evidence>
<dbReference type="InterPro" id="IPR050164">
    <property type="entry name" value="Peptidase_C19"/>
</dbReference>
<dbReference type="InterPro" id="IPR038765">
    <property type="entry name" value="Papain-like_cys_pep_sf"/>
</dbReference>
<dbReference type="Proteomes" id="UP000053257">
    <property type="component" value="Unassembled WGS sequence"/>
</dbReference>
<dbReference type="CDD" id="cd02663">
    <property type="entry name" value="Peptidase_C19G"/>
    <property type="match status" value="1"/>
</dbReference>
<keyword evidence="5" id="KW-0788">Thiol protease</keyword>
<dbReference type="GO" id="GO:0016579">
    <property type="term" value="P:protein deubiquitination"/>
    <property type="evidence" value="ECO:0007669"/>
    <property type="project" value="InterPro"/>
</dbReference>
<feature type="region of interest" description="Disordered" evidence="6">
    <location>
        <begin position="784"/>
        <end position="933"/>
    </location>
</feature>
<protein>
    <recommendedName>
        <fullName evidence="5">Ubiquitin carboxyl-terminal hydrolase</fullName>
        <ecNumber evidence="5">3.4.19.12</ecNumber>
    </recommendedName>
</protein>
<dbReference type="PANTHER" id="PTHR24006">
    <property type="entry name" value="UBIQUITIN CARBOXYL-TERMINAL HYDROLASE"/>
    <property type="match status" value="1"/>
</dbReference>
<dbReference type="InterPro" id="IPR028889">
    <property type="entry name" value="USP"/>
</dbReference>
<feature type="compositionally biased region" description="Low complexity" evidence="6">
    <location>
        <begin position="831"/>
        <end position="842"/>
    </location>
</feature>
<feature type="region of interest" description="Disordered" evidence="6">
    <location>
        <begin position="674"/>
        <end position="719"/>
    </location>
</feature>
<feature type="region of interest" description="Disordered" evidence="6">
    <location>
        <begin position="513"/>
        <end position="658"/>
    </location>
</feature>
<evidence type="ECO:0000313" key="9">
    <source>
        <dbReference type="Proteomes" id="UP000053257"/>
    </source>
</evidence>
<feature type="compositionally biased region" description="Low complexity" evidence="6">
    <location>
        <begin position="581"/>
        <end position="609"/>
    </location>
</feature>
<name>A0A0C3S8P8_PHLG1</name>
<feature type="region of interest" description="Disordered" evidence="6">
    <location>
        <begin position="1"/>
        <end position="43"/>
    </location>
</feature>
<dbReference type="STRING" id="745531.A0A0C3S8P8"/>
<dbReference type="GO" id="GO:0005634">
    <property type="term" value="C:nucleus"/>
    <property type="evidence" value="ECO:0007669"/>
    <property type="project" value="TreeGrafter"/>
</dbReference>
<dbReference type="OrthoDB" id="27652at2759"/>
<comment type="similarity">
    <text evidence="2 5">Belongs to the peptidase C19 family.</text>
</comment>
<dbReference type="GO" id="GO:0005829">
    <property type="term" value="C:cytosol"/>
    <property type="evidence" value="ECO:0007669"/>
    <property type="project" value="TreeGrafter"/>
</dbReference>
<evidence type="ECO:0000313" key="8">
    <source>
        <dbReference type="EMBL" id="KIP05525.1"/>
    </source>
</evidence>
<dbReference type="PROSITE" id="PS00973">
    <property type="entry name" value="USP_2"/>
    <property type="match status" value="1"/>
</dbReference>
<feature type="compositionally biased region" description="Pro residues" evidence="6">
    <location>
        <begin position="566"/>
        <end position="580"/>
    </location>
</feature>
<keyword evidence="4 5" id="KW-0378">Hydrolase</keyword>
<evidence type="ECO:0000256" key="1">
    <source>
        <dbReference type="ARBA" id="ARBA00000707"/>
    </source>
</evidence>
<dbReference type="AlphaFoldDB" id="A0A0C3S8P8"/>
<dbReference type="InterPro" id="IPR018200">
    <property type="entry name" value="USP_CS"/>
</dbReference>
<feature type="compositionally biased region" description="Basic and acidic residues" evidence="6">
    <location>
        <begin position="915"/>
        <end position="926"/>
    </location>
</feature>
<gene>
    <name evidence="8" type="ORF">PHLGIDRAFT_128834</name>
</gene>
<dbReference type="PANTHER" id="PTHR24006:SF733">
    <property type="entry name" value="RE52890P"/>
    <property type="match status" value="1"/>
</dbReference>
<dbReference type="HOGENOM" id="CLU_013605_0_0_1"/>
<keyword evidence="3 5" id="KW-0645">Protease</keyword>
<evidence type="ECO:0000256" key="3">
    <source>
        <dbReference type="ARBA" id="ARBA00022670"/>
    </source>
</evidence>
<dbReference type="EC" id="3.4.19.12" evidence="5"/>
<feature type="region of interest" description="Disordered" evidence="6">
    <location>
        <begin position="147"/>
        <end position="201"/>
    </location>
</feature>
<reference evidence="8 9" key="1">
    <citation type="journal article" date="2014" name="PLoS Genet.">
        <title>Analysis of the Phlebiopsis gigantea genome, transcriptome and secretome provides insight into its pioneer colonization strategies of wood.</title>
        <authorList>
            <person name="Hori C."/>
            <person name="Ishida T."/>
            <person name="Igarashi K."/>
            <person name="Samejima M."/>
            <person name="Suzuki H."/>
            <person name="Master E."/>
            <person name="Ferreira P."/>
            <person name="Ruiz-Duenas F.J."/>
            <person name="Held B."/>
            <person name="Canessa P."/>
            <person name="Larrondo L.F."/>
            <person name="Schmoll M."/>
            <person name="Druzhinina I.S."/>
            <person name="Kubicek C.P."/>
            <person name="Gaskell J.A."/>
            <person name="Kersten P."/>
            <person name="St John F."/>
            <person name="Glasner J."/>
            <person name="Sabat G."/>
            <person name="Splinter BonDurant S."/>
            <person name="Syed K."/>
            <person name="Yadav J."/>
            <person name="Mgbeahuruike A.C."/>
            <person name="Kovalchuk A."/>
            <person name="Asiegbu F.O."/>
            <person name="Lackner G."/>
            <person name="Hoffmeister D."/>
            <person name="Rencoret J."/>
            <person name="Gutierrez A."/>
            <person name="Sun H."/>
            <person name="Lindquist E."/>
            <person name="Barry K."/>
            <person name="Riley R."/>
            <person name="Grigoriev I.V."/>
            <person name="Henrissat B."/>
            <person name="Kues U."/>
            <person name="Berka R.M."/>
            <person name="Martinez A.T."/>
            <person name="Covert S.F."/>
            <person name="Blanchette R.A."/>
            <person name="Cullen D."/>
        </authorList>
    </citation>
    <scope>NUCLEOTIDE SEQUENCE [LARGE SCALE GENOMIC DNA]</scope>
    <source>
        <strain evidence="8 9">11061_1 CR5-6</strain>
    </source>
</reference>
<evidence type="ECO:0000256" key="4">
    <source>
        <dbReference type="ARBA" id="ARBA00022801"/>
    </source>
</evidence>
<feature type="compositionally biased region" description="Low complexity" evidence="6">
    <location>
        <begin position="14"/>
        <end position="33"/>
    </location>
</feature>
<dbReference type="PROSITE" id="PS00972">
    <property type="entry name" value="USP_1"/>
    <property type="match status" value="1"/>
</dbReference>
<feature type="compositionally biased region" description="Polar residues" evidence="6">
    <location>
        <begin position="514"/>
        <end position="537"/>
    </location>
</feature>
<feature type="compositionally biased region" description="Pro residues" evidence="6">
    <location>
        <begin position="646"/>
        <end position="655"/>
    </location>
</feature>
<comment type="catalytic activity">
    <reaction evidence="1 5">
        <text>Thiol-dependent hydrolysis of ester, thioester, amide, peptide and isopeptide bonds formed by the C-terminal Gly of ubiquitin (a 76-residue protein attached to proteins as an intracellular targeting signal).</text>
        <dbReference type="EC" id="3.4.19.12"/>
    </reaction>
</comment>
<feature type="compositionally biased region" description="Low complexity" evidence="6">
    <location>
        <begin position="876"/>
        <end position="890"/>
    </location>
</feature>
<sequence length="933" mass="99394">MACLGGQSGAGSRAPCPECSLSSSSSATSSSLPAPSPPPPSSPNTAASVVFPWSAFFRKAWMALAKWITTFGTASSSATPSAPPPEELVPILATADAKQFGLENFGNTCYANSVLQALYFCGPFRELLVQYPDPSVPEVPLPPPVIPLPAPPPPPQATTRPKPVRKGSISETFGFPTPSHAPTSPSPSRPTPPSVPIPPAPPTLLSALRSLYLHISRNPADKGTVAPKAFIDKLKELNELFRSTMHQDAHEFLNYLLNQIVEEMDEDRKKLQNGNGSPNGMPGEDLSASIGTLSSAGALPTLAKNTLVHQLFEGILTSETRCLTCETVSSRDESFLDLSIDIEQNSSVTACLRQFSASEMLCQRNKFFCDSCCDLQEAEKRMKIKKLPNILALHLKRFKYQEDVGKYIKLAYRVAFPLELRLFNTVDDAQNPDRLYELFAIVVHIGNGPHHGHYVSVIKARGAWYLFDDDTVETVKESDIPKYFGESNAGSAYVLYYQAADLDKSALGLHPPESVTQSVASPLDSSASQSGTLATTFESEELSPALPPGLTPQASEDSTPLSQPSLPSPPGPLSPQPTSQPPLSLDTSISSSSKDTMTASPTATATPNSSERKGIFGSLRTSPSMSLRRRPGSSHGAPDHRTSVVEPPPPVPPLPATSSRHLARSEIPALYAIPSSPAPMPAPMSPLINGKEKEKDKNSGNWFKRKSRTEKPMPPSASGYLAERSVSMHSGELDDGATPWYRSKRVSRRASEVGLAFSSTSTPVTPVSATAPAALHELGTVQEQRAPAGDRSEKHAGRQRPSTASGLERPPSMIAASLPPMPTVAPPPHPSTAHPATHSPHANGHALAHSALPARKGHRPHTAHAASVGYAPSANGTTSTLSESTGSSSAGTGGAKGAKRATRKLSFTAPMLGFGRRERDKEKERPQTPTGRR</sequence>